<reference evidence="2 3" key="1">
    <citation type="submission" date="2018-07" db="EMBL/GenBank/DDBJ databases">
        <title>A high quality draft genome assembly of the barn swallow (H. rustica rustica).</title>
        <authorList>
            <person name="Formenti G."/>
            <person name="Chiara M."/>
            <person name="Poveda L."/>
            <person name="Francoijs K.-J."/>
            <person name="Bonisoli-Alquati A."/>
            <person name="Canova L."/>
            <person name="Gianfranceschi L."/>
            <person name="Horner D.S."/>
            <person name="Saino N."/>
        </authorList>
    </citation>
    <scope>NUCLEOTIDE SEQUENCE [LARGE SCALE GENOMIC DNA]</scope>
    <source>
        <strain evidence="2">Chelidonia</strain>
        <tissue evidence="2">Blood</tissue>
    </source>
</reference>
<organism evidence="2 3">
    <name type="scientific">Hirundo rustica rustica</name>
    <dbReference type="NCBI Taxonomy" id="333673"/>
    <lineage>
        <taxon>Eukaryota</taxon>
        <taxon>Metazoa</taxon>
        <taxon>Chordata</taxon>
        <taxon>Craniata</taxon>
        <taxon>Vertebrata</taxon>
        <taxon>Euteleostomi</taxon>
        <taxon>Archelosauria</taxon>
        <taxon>Archosauria</taxon>
        <taxon>Dinosauria</taxon>
        <taxon>Saurischia</taxon>
        <taxon>Theropoda</taxon>
        <taxon>Coelurosauria</taxon>
        <taxon>Aves</taxon>
        <taxon>Neognathae</taxon>
        <taxon>Neoaves</taxon>
        <taxon>Telluraves</taxon>
        <taxon>Australaves</taxon>
        <taxon>Passeriformes</taxon>
        <taxon>Sylvioidea</taxon>
        <taxon>Hirundinidae</taxon>
        <taxon>Hirundo</taxon>
    </lineage>
</organism>
<name>A0A3M0JWQ8_HIRRU</name>
<accession>A0A3M0JWQ8</accession>
<gene>
    <name evidence="2" type="ORF">DUI87_18607</name>
</gene>
<evidence type="ECO:0000256" key="1">
    <source>
        <dbReference type="SAM" id="MobiDB-lite"/>
    </source>
</evidence>
<dbReference type="Proteomes" id="UP000269221">
    <property type="component" value="Unassembled WGS sequence"/>
</dbReference>
<feature type="region of interest" description="Disordered" evidence="1">
    <location>
        <begin position="50"/>
        <end position="73"/>
    </location>
</feature>
<dbReference type="AlphaFoldDB" id="A0A3M0JWQ8"/>
<proteinExistence type="predicted"/>
<evidence type="ECO:0000313" key="2">
    <source>
        <dbReference type="EMBL" id="RMC05416.1"/>
    </source>
</evidence>
<comment type="caution">
    <text evidence="2">The sequence shown here is derived from an EMBL/GenBank/DDBJ whole genome shotgun (WGS) entry which is preliminary data.</text>
</comment>
<evidence type="ECO:0000313" key="3">
    <source>
        <dbReference type="Proteomes" id="UP000269221"/>
    </source>
</evidence>
<feature type="compositionally biased region" description="Basic and acidic residues" evidence="1">
    <location>
        <begin position="61"/>
        <end position="73"/>
    </location>
</feature>
<sequence>MKTKGAFKAQLQYLPTQNFSEASLLQAGITPNDDMEQKPPTVPKLAWVKEEEDGATSAQQPEEHFQLLQEGER</sequence>
<dbReference type="EMBL" id="QRBI01000123">
    <property type="protein sequence ID" value="RMC05416.1"/>
    <property type="molecule type" value="Genomic_DNA"/>
</dbReference>
<keyword evidence="3" id="KW-1185">Reference proteome</keyword>
<protein>
    <submittedName>
        <fullName evidence="2">Uncharacterized protein</fullName>
    </submittedName>
</protein>